<protein>
    <submittedName>
        <fullName evidence="1">Uncharacterized protein</fullName>
    </submittedName>
</protein>
<evidence type="ECO:0000313" key="1">
    <source>
        <dbReference type="EMBL" id="JAH14058.1"/>
    </source>
</evidence>
<proteinExistence type="predicted"/>
<dbReference type="EMBL" id="GBXM01094519">
    <property type="protein sequence ID" value="JAH14058.1"/>
    <property type="molecule type" value="Transcribed_RNA"/>
</dbReference>
<reference evidence="1" key="1">
    <citation type="submission" date="2014-11" db="EMBL/GenBank/DDBJ databases">
        <authorList>
            <person name="Amaro Gonzalez C."/>
        </authorList>
    </citation>
    <scope>NUCLEOTIDE SEQUENCE</scope>
</reference>
<reference evidence="1" key="2">
    <citation type="journal article" date="2015" name="Fish Shellfish Immunol.">
        <title>Early steps in the European eel (Anguilla anguilla)-Vibrio vulnificus interaction in the gills: Role of the RtxA13 toxin.</title>
        <authorList>
            <person name="Callol A."/>
            <person name="Pajuelo D."/>
            <person name="Ebbesson L."/>
            <person name="Teles M."/>
            <person name="MacKenzie S."/>
            <person name="Amaro C."/>
        </authorList>
    </citation>
    <scope>NUCLEOTIDE SEQUENCE</scope>
</reference>
<sequence length="44" mass="4487">MGGVTPSPALPQPAVSIIPQCDGTLKPKSKSLQGGIFKLALIIN</sequence>
<name>A0A0E9QD58_ANGAN</name>
<organism evidence="1">
    <name type="scientific">Anguilla anguilla</name>
    <name type="common">European freshwater eel</name>
    <name type="synonym">Muraena anguilla</name>
    <dbReference type="NCBI Taxonomy" id="7936"/>
    <lineage>
        <taxon>Eukaryota</taxon>
        <taxon>Metazoa</taxon>
        <taxon>Chordata</taxon>
        <taxon>Craniata</taxon>
        <taxon>Vertebrata</taxon>
        <taxon>Euteleostomi</taxon>
        <taxon>Actinopterygii</taxon>
        <taxon>Neopterygii</taxon>
        <taxon>Teleostei</taxon>
        <taxon>Anguilliformes</taxon>
        <taxon>Anguillidae</taxon>
        <taxon>Anguilla</taxon>
    </lineage>
</organism>
<accession>A0A0E9QD58</accession>
<dbReference type="AlphaFoldDB" id="A0A0E9QD58"/>